<evidence type="ECO:0000313" key="2">
    <source>
        <dbReference type="EMBL" id="TNN33490.1"/>
    </source>
</evidence>
<feature type="compositionally biased region" description="Low complexity" evidence="1">
    <location>
        <begin position="167"/>
        <end position="193"/>
    </location>
</feature>
<proteinExistence type="predicted"/>
<feature type="region of interest" description="Disordered" evidence="1">
    <location>
        <begin position="163"/>
        <end position="193"/>
    </location>
</feature>
<sequence>MRRATRLQRAVIKRLSDGALLLQKETDGFSPARRVAGIAAAASPFILQSKAHMLVFRRRAAPEMWSRGALHSPERTAAFVLHWIHAAIFTGFPGVSQGKQVCSTLISLYLRCRRGDKAPVGGPGPVGPALVTGPWSRASLDAPISSRLMKCREIWEAARRDPMNTERSALTPSARRSARSAPAPLGSSAISIF</sequence>
<gene>
    <name evidence="2" type="ORF">EYF80_056344</name>
</gene>
<dbReference type="Proteomes" id="UP000314294">
    <property type="component" value="Unassembled WGS sequence"/>
</dbReference>
<organism evidence="2 3">
    <name type="scientific">Liparis tanakae</name>
    <name type="common">Tanaka's snailfish</name>
    <dbReference type="NCBI Taxonomy" id="230148"/>
    <lineage>
        <taxon>Eukaryota</taxon>
        <taxon>Metazoa</taxon>
        <taxon>Chordata</taxon>
        <taxon>Craniata</taxon>
        <taxon>Vertebrata</taxon>
        <taxon>Euteleostomi</taxon>
        <taxon>Actinopterygii</taxon>
        <taxon>Neopterygii</taxon>
        <taxon>Teleostei</taxon>
        <taxon>Neoteleostei</taxon>
        <taxon>Acanthomorphata</taxon>
        <taxon>Eupercaria</taxon>
        <taxon>Perciformes</taxon>
        <taxon>Cottioidei</taxon>
        <taxon>Cottales</taxon>
        <taxon>Liparidae</taxon>
        <taxon>Liparis</taxon>
    </lineage>
</organism>
<comment type="caution">
    <text evidence="2">The sequence shown here is derived from an EMBL/GenBank/DDBJ whole genome shotgun (WGS) entry which is preliminary data.</text>
</comment>
<reference evidence="2 3" key="1">
    <citation type="submission" date="2019-03" db="EMBL/GenBank/DDBJ databases">
        <title>First draft genome of Liparis tanakae, snailfish: a comprehensive survey of snailfish specific genes.</title>
        <authorList>
            <person name="Kim W."/>
            <person name="Song I."/>
            <person name="Jeong J.-H."/>
            <person name="Kim D."/>
            <person name="Kim S."/>
            <person name="Ryu S."/>
            <person name="Song J.Y."/>
            <person name="Lee S.K."/>
        </authorList>
    </citation>
    <scope>NUCLEOTIDE SEQUENCE [LARGE SCALE GENOMIC DNA]</scope>
    <source>
        <tissue evidence="2">Muscle</tissue>
    </source>
</reference>
<accession>A0A4Z2EXZ4</accession>
<dbReference type="AlphaFoldDB" id="A0A4Z2EXZ4"/>
<evidence type="ECO:0000256" key="1">
    <source>
        <dbReference type="SAM" id="MobiDB-lite"/>
    </source>
</evidence>
<protein>
    <submittedName>
        <fullName evidence="2">Uncharacterized protein</fullName>
    </submittedName>
</protein>
<evidence type="ECO:0000313" key="3">
    <source>
        <dbReference type="Proteomes" id="UP000314294"/>
    </source>
</evidence>
<dbReference type="EMBL" id="SRLO01002229">
    <property type="protein sequence ID" value="TNN33490.1"/>
    <property type="molecule type" value="Genomic_DNA"/>
</dbReference>
<name>A0A4Z2EXZ4_9TELE</name>
<keyword evidence="3" id="KW-1185">Reference proteome</keyword>